<feature type="region of interest" description="Disordered" evidence="1">
    <location>
        <begin position="183"/>
        <end position="222"/>
    </location>
</feature>
<protein>
    <submittedName>
        <fullName evidence="3">Uncharacterized protein</fullName>
    </submittedName>
</protein>
<evidence type="ECO:0000313" key="4">
    <source>
        <dbReference type="Proteomes" id="UP001519363"/>
    </source>
</evidence>
<keyword evidence="2" id="KW-0732">Signal</keyword>
<accession>A0ABS5AH41</accession>
<evidence type="ECO:0000256" key="1">
    <source>
        <dbReference type="SAM" id="MobiDB-lite"/>
    </source>
</evidence>
<feature type="region of interest" description="Disordered" evidence="1">
    <location>
        <begin position="32"/>
        <end position="99"/>
    </location>
</feature>
<dbReference type="Proteomes" id="UP001519363">
    <property type="component" value="Unassembled WGS sequence"/>
</dbReference>
<keyword evidence="4" id="KW-1185">Reference proteome</keyword>
<evidence type="ECO:0000256" key="2">
    <source>
        <dbReference type="SAM" id="SignalP"/>
    </source>
</evidence>
<dbReference type="EMBL" id="JAGIOO010000001">
    <property type="protein sequence ID" value="MBP2475898.1"/>
    <property type="molecule type" value="Genomic_DNA"/>
</dbReference>
<feature type="signal peptide" evidence="2">
    <location>
        <begin position="1"/>
        <end position="28"/>
    </location>
</feature>
<gene>
    <name evidence="3" type="ORF">JOF53_004770</name>
</gene>
<feature type="compositionally biased region" description="Basic and acidic residues" evidence="1">
    <location>
        <begin position="87"/>
        <end position="97"/>
    </location>
</feature>
<reference evidence="3 4" key="1">
    <citation type="submission" date="2021-03" db="EMBL/GenBank/DDBJ databases">
        <title>Sequencing the genomes of 1000 actinobacteria strains.</title>
        <authorList>
            <person name="Klenk H.-P."/>
        </authorList>
    </citation>
    <scope>NUCLEOTIDE SEQUENCE [LARGE SCALE GENOMIC DNA]</scope>
    <source>
        <strain evidence="3 4">DSM 44580</strain>
    </source>
</reference>
<proteinExistence type="predicted"/>
<feature type="compositionally biased region" description="Low complexity" evidence="1">
    <location>
        <begin position="32"/>
        <end position="86"/>
    </location>
</feature>
<organism evidence="3 4">
    <name type="scientific">Crossiella equi</name>
    <dbReference type="NCBI Taxonomy" id="130796"/>
    <lineage>
        <taxon>Bacteria</taxon>
        <taxon>Bacillati</taxon>
        <taxon>Actinomycetota</taxon>
        <taxon>Actinomycetes</taxon>
        <taxon>Pseudonocardiales</taxon>
        <taxon>Pseudonocardiaceae</taxon>
        <taxon>Crossiella</taxon>
    </lineage>
</organism>
<sequence>MNKRLGLLTRAVAGASALAILAAPIALADETDPASAPATTTTTSAAVPTTTTTTSSQPVTSTPTTPPGSTTTSPRTTTPKPTTSTSEKPDPEGKPWQDKIYGLVTNPNEPTQAAIVIGCAAGKPTNVASSALTIEEPVQSEVDPRVYVSLAELKPGVALGEYQITAQCGAKTLSFTFQVIGEEEPGKPGKTPVLGKKGKGTKKTQVGFTPRGGVETGFGGAA</sequence>
<dbReference type="RefSeq" id="WP_086780505.1">
    <property type="nucleotide sequence ID" value="NZ_JAGIOO010000001.1"/>
</dbReference>
<evidence type="ECO:0000313" key="3">
    <source>
        <dbReference type="EMBL" id="MBP2475898.1"/>
    </source>
</evidence>
<name>A0ABS5AH41_9PSEU</name>
<feature type="chain" id="PRO_5045407325" evidence="2">
    <location>
        <begin position="29"/>
        <end position="222"/>
    </location>
</feature>
<comment type="caution">
    <text evidence="3">The sequence shown here is derived from an EMBL/GenBank/DDBJ whole genome shotgun (WGS) entry which is preliminary data.</text>
</comment>